<dbReference type="OrthoDB" id="8170117at2759"/>
<dbReference type="SUPFAM" id="SSF101152">
    <property type="entry name" value="Mob1/phocein"/>
    <property type="match status" value="1"/>
</dbReference>
<gene>
    <name evidence="2" type="ORF">NEMVEDRAFT_v1g227021</name>
</gene>
<dbReference type="GO" id="GO:0005634">
    <property type="term" value="C:nucleus"/>
    <property type="evidence" value="ECO:0000318"/>
    <property type="project" value="GO_Central"/>
</dbReference>
<evidence type="ECO:0000313" key="3">
    <source>
        <dbReference type="Proteomes" id="UP000001593"/>
    </source>
</evidence>
<dbReference type="Proteomes" id="UP000001593">
    <property type="component" value="Unassembled WGS sequence"/>
</dbReference>
<keyword evidence="1" id="KW-0862">Zinc</keyword>
<dbReference type="InParanoid" id="A7SBI8"/>
<sequence>MEWLIGKGKKKTIVEETKEVKENKPYLEEQYLKSCILNRNEIEQTVSQPTGIDFNEWIASHTLGHFNQINLLYGCIIEVCTAASCPTMSGPGALTYLWCDDKGKKTKASIAAPQYIDYVMTYVEKYVHDDAVFPSKFGMTFPSTFLTTVKKIEKLLFHVLAHLFCAHYADFVKLELHAHLNCVFINFYLFNMEFNTLDPKETAPLDDLIQAMDLAPPSQS</sequence>
<dbReference type="OMA" id="ILCNPAP"/>
<dbReference type="PANTHER" id="PTHR22599">
    <property type="entry name" value="MPS ONE BINDER KINASE ACTIVATOR-LIKE MOB"/>
    <property type="match status" value="1"/>
</dbReference>
<reference evidence="2 3" key="1">
    <citation type="journal article" date="2007" name="Science">
        <title>Sea anemone genome reveals ancestral eumetazoan gene repertoire and genomic organization.</title>
        <authorList>
            <person name="Putnam N.H."/>
            <person name="Srivastava M."/>
            <person name="Hellsten U."/>
            <person name="Dirks B."/>
            <person name="Chapman J."/>
            <person name="Salamov A."/>
            <person name="Terry A."/>
            <person name="Shapiro H."/>
            <person name="Lindquist E."/>
            <person name="Kapitonov V.V."/>
            <person name="Jurka J."/>
            <person name="Genikhovich G."/>
            <person name="Grigoriev I.V."/>
            <person name="Lucas S.M."/>
            <person name="Steele R.E."/>
            <person name="Finnerty J.R."/>
            <person name="Technau U."/>
            <person name="Martindale M.Q."/>
            <person name="Rokhsar D.S."/>
        </authorList>
    </citation>
    <scope>NUCLEOTIDE SEQUENCE [LARGE SCALE GENOMIC DNA]</scope>
    <source>
        <strain evidence="3">CH2 X CH6</strain>
    </source>
</reference>
<dbReference type="InterPro" id="IPR005301">
    <property type="entry name" value="MOB_kinase_act_fam"/>
</dbReference>
<keyword evidence="3" id="KW-1185">Reference proteome</keyword>
<dbReference type="STRING" id="45351.A7SBI8"/>
<feature type="binding site" evidence="1">
    <location>
        <position position="85"/>
    </location>
    <ligand>
        <name>Zn(2+)</name>
        <dbReference type="ChEBI" id="CHEBI:29105"/>
    </ligand>
</feature>
<dbReference type="Gene3D" id="1.20.140.30">
    <property type="entry name" value="MOB kinase activator"/>
    <property type="match status" value="1"/>
</dbReference>
<dbReference type="GO" id="GO:0005737">
    <property type="term" value="C:cytoplasm"/>
    <property type="evidence" value="ECO:0000318"/>
    <property type="project" value="GO_Central"/>
</dbReference>
<name>A7SBI8_NEMVE</name>
<keyword evidence="1" id="KW-0479">Metal-binding</keyword>
<dbReference type="KEGG" id="nve:5510544"/>
<organism evidence="2 3">
    <name type="scientific">Nematostella vectensis</name>
    <name type="common">Starlet sea anemone</name>
    <dbReference type="NCBI Taxonomy" id="45351"/>
    <lineage>
        <taxon>Eukaryota</taxon>
        <taxon>Metazoa</taxon>
        <taxon>Cnidaria</taxon>
        <taxon>Anthozoa</taxon>
        <taxon>Hexacorallia</taxon>
        <taxon>Actiniaria</taxon>
        <taxon>Edwardsiidae</taxon>
        <taxon>Nematostella</taxon>
    </lineage>
</organism>
<dbReference type="GO" id="GO:0007165">
    <property type="term" value="P:signal transduction"/>
    <property type="evidence" value="ECO:0000318"/>
    <property type="project" value="GO_Central"/>
</dbReference>
<dbReference type="FunCoup" id="A7SBI8">
    <property type="interactions" value="7"/>
</dbReference>
<dbReference type="eggNOG" id="KOG0440">
    <property type="taxonomic scope" value="Eukaryota"/>
</dbReference>
<evidence type="ECO:0000256" key="1">
    <source>
        <dbReference type="PIRSR" id="PIRSR605301-1"/>
    </source>
</evidence>
<dbReference type="InterPro" id="IPR036703">
    <property type="entry name" value="MOB_kinase_act_sf"/>
</dbReference>
<dbReference type="GO" id="GO:0030295">
    <property type="term" value="F:protein kinase activator activity"/>
    <property type="evidence" value="ECO:0000318"/>
    <property type="project" value="GO_Central"/>
</dbReference>
<dbReference type="HOGENOM" id="CLU_038321_3_1_1"/>
<feature type="binding site" evidence="1">
    <location>
        <position position="167"/>
    </location>
    <ligand>
        <name>Zn(2+)</name>
        <dbReference type="ChEBI" id="CHEBI:29105"/>
    </ligand>
</feature>
<protein>
    <recommendedName>
        <fullName evidence="4">MOB kinase activator-like 2</fullName>
    </recommendedName>
</protein>
<evidence type="ECO:0000313" key="2">
    <source>
        <dbReference type="EMBL" id="EDO38953.1"/>
    </source>
</evidence>
<evidence type="ECO:0008006" key="4">
    <source>
        <dbReference type="Google" id="ProtNLM"/>
    </source>
</evidence>
<accession>A7SBI8</accession>
<dbReference type="AlphaFoldDB" id="A7SBI8"/>
<dbReference type="PhylomeDB" id="A7SBI8"/>
<feature type="binding site" evidence="1">
    <location>
        <position position="80"/>
    </location>
    <ligand>
        <name>Zn(2+)</name>
        <dbReference type="ChEBI" id="CHEBI:29105"/>
    </ligand>
</feature>
<dbReference type="EMBL" id="DS469616">
    <property type="protein sequence ID" value="EDO38953.1"/>
    <property type="molecule type" value="Genomic_DNA"/>
</dbReference>
<dbReference type="Pfam" id="PF03637">
    <property type="entry name" value="Mob1_phocein"/>
    <property type="match status" value="1"/>
</dbReference>
<feature type="binding site" evidence="1">
    <location>
        <position position="162"/>
    </location>
    <ligand>
        <name>Zn(2+)</name>
        <dbReference type="ChEBI" id="CHEBI:29105"/>
    </ligand>
</feature>
<proteinExistence type="predicted"/>
<dbReference type="SMART" id="SM01388">
    <property type="entry name" value="Mob1_phocein"/>
    <property type="match status" value="1"/>
</dbReference>